<dbReference type="FunCoup" id="C4R996">
    <property type="interactions" value="366"/>
</dbReference>
<dbReference type="Proteomes" id="UP000000314">
    <property type="component" value="Chromosome 4"/>
</dbReference>
<dbReference type="OMA" id="KTSENYH"/>
<dbReference type="PANTHER" id="PTHR13245:SF14">
    <property type="entry name" value="RRP15-LIKE PROTEIN"/>
    <property type="match status" value="1"/>
</dbReference>
<dbReference type="GeneID" id="8201305"/>
<reference evidence="4 5" key="1">
    <citation type="journal article" date="2009" name="Nat. Biotechnol.">
        <title>Genome sequence of the recombinant protein production host Pichia pastoris.</title>
        <authorList>
            <person name="De Schutter K."/>
            <person name="Lin Y.C."/>
            <person name="Tiels P."/>
            <person name="Van Hecke A."/>
            <person name="Glinka S."/>
            <person name="Weber-Lehmann J."/>
            <person name="Rouze P."/>
            <person name="Van de Peer Y."/>
            <person name="Callewaert N."/>
        </authorList>
    </citation>
    <scope>NUCLEOTIDE SEQUENCE [LARGE SCALE GENOMIC DNA]</scope>
    <source>
        <strain evidence="5">GS115 / ATCC 20864</strain>
    </source>
</reference>
<dbReference type="HOGENOM" id="CLU_058264_0_1_1"/>
<feature type="compositionally biased region" description="Basic and acidic residues" evidence="3">
    <location>
        <begin position="128"/>
        <end position="138"/>
    </location>
</feature>
<evidence type="ECO:0000313" key="4">
    <source>
        <dbReference type="EMBL" id="CAY72171.1"/>
    </source>
</evidence>
<comment type="similarity">
    <text evidence="1">Belongs to the RRP15 family.</text>
</comment>
<name>C4R996_KOMPG</name>
<organism evidence="4 5">
    <name type="scientific">Komagataella phaffii (strain GS115 / ATCC 20864)</name>
    <name type="common">Yeast</name>
    <name type="synonym">Pichia pastoris</name>
    <dbReference type="NCBI Taxonomy" id="644223"/>
    <lineage>
        <taxon>Eukaryota</taxon>
        <taxon>Fungi</taxon>
        <taxon>Dikarya</taxon>
        <taxon>Ascomycota</taxon>
        <taxon>Saccharomycotina</taxon>
        <taxon>Pichiomycetes</taxon>
        <taxon>Pichiales</taxon>
        <taxon>Pichiaceae</taxon>
        <taxon>Komagataella</taxon>
    </lineage>
</organism>
<dbReference type="AlphaFoldDB" id="C4R996"/>
<gene>
    <name evidence="4" type="ordered locus">PAS_chr4_0901</name>
</gene>
<feature type="region of interest" description="Disordered" evidence="3">
    <location>
        <begin position="93"/>
        <end position="138"/>
    </location>
</feature>
<dbReference type="EMBL" id="FN392322">
    <property type="protein sequence ID" value="CAY72171.1"/>
    <property type="molecule type" value="Genomic_DNA"/>
</dbReference>
<dbReference type="InParanoid" id="C4R996"/>
<feature type="compositionally biased region" description="Acidic residues" evidence="3">
    <location>
        <begin position="98"/>
        <end position="123"/>
    </location>
</feature>
<dbReference type="GO" id="GO:0000463">
    <property type="term" value="P:maturation of LSU-rRNA from tricistronic rRNA transcript (SSU-rRNA, 5.8S rRNA, LSU-rRNA)"/>
    <property type="evidence" value="ECO:0007669"/>
    <property type="project" value="EnsemblFungi"/>
</dbReference>
<keyword evidence="2" id="KW-0175">Coiled coil</keyword>
<keyword evidence="5" id="KW-1185">Reference proteome</keyword>
<sequence length="282" mass="32221">MQVFPYEDGFRLITYFLLLEGIAMPNRQNLRRAEKDSEASVRSTGYEGPSTCLSKPGFGKGVSLEFFNHISDVNLKEDSSIVGKAGFRPNSKFREVLSDEEDSNSPVEMDFEEVSTEDSEELDLSTSNDKRTKSTDGSDRFSKAVTSILDSKLKAYDRKDPILARSKKGIKKLEEEKLEKKAMRLILQEKKERLKHSRNEHILPTDDDNVRAIIERERFFKKIAQKGAIRLFNAILATQVKTHKTMEDTKTEILGRDARKRVMTEVSKDNFLDMIQRAGKST</sequence>
<protein>
    <submittedName>
        <fullName evidence="4">Ribosomal RNA-processing protein</fullName>
    </submittedName>
</protein>
<dbReference type="Pfam" id="PF07890">
    <property type="entry name" value="Rrp15p"/>
    <property type="match status" value="1"/>
</dbReference>
<accession>C4R996</accession>
<dbReference type="PANTHER" id="PTHR13245">
    <property type="entry name" value="RRP15-LIKE PROTEIN"/>
    <property type="match status" value="1"/>
</dbReference>
<feature type="coiled-coil region" evidence="2">
    <location>
        <begin position="170"/>
        <end position="200"/>
    </location>
</feature>
<evidence type="ECO:0000256" key="2">
    <source>
        <dbReference type="SAM" id="Coils"/>
    </source>
</evidence>
<dbReference type="GO" id="GO:0030687">
    <property type="term" value="C:preribosome, large subunit precursor"/>
    <property type="evidence" value="ECO:0007669"/>
    <property type="project" value="EnsemblFungi"/>
</dbReference>
<evidence type="ECO:0000313" key="5">
    <source>
        <dbReference type="Proteomes" id="UP000000314"/>
    </source>
</evidence>
<dbReference type="GO" id="GO:0000466">
    <property type="term" value="P:maturation of 5.8S rRNA from tricistronic rRNA transcript (SSU-rRNA, 5.8S rRNA, LSU-rRNA)"/>
    <property type="evidence" value="ECO:0007669"/>
    <property type="project" value="EnsemblFungi"/>
</dbReference>
<dbReference type="STRING" id="644223.C4R996"/>
<proteinExistence type="inferred from homology"/>
<dbReference type="KEGG" id="ppa:PAS_chr4_0901"/>
<dbReference type="RefSeq" id="XP_002494350.1">
    <property type="nucleotide sequence ID" value="XM_002494305.1"/>
</dbReference>
<dbReference type="OrthoDB" id="20949at2759"/>
<dbReference type="eggNOG" id="KOG2974">
    <property type="taxonomic scope" value="Eukaryota"/>
</dbReference>
<evidence type="ECO:0000256" key="1">
    <source>
        <dbReference type="ARBA" id="ARBA00007462"/>
    </source>
</evidence>
<evidence type="ECO:0000256" key="3">
    <source>
        <dbReference type="SAM" id="MobiDB-lite"/>
    </source>
</evidence>
<dbReference type="InterPro" id="IPR012459">
    <property type="entry name" value="Rrp15"/>
</dbReference>
<dbReference type="SMR" id="C4R996"/>